<sequence>MTDASLHNVPIVIDNGSGTIRAGFAGEEIPSCYFPSFVGRPKHPRVMAGGLEGDVFIGQKAQDLRGLLKIRYPLEHGIVTDWDDMEKIWHHVYESELKTLPEEHPVLLTEPPLNPRKNRDIAAQIMFETFNIPALYTSIQAVLSLYASGRTTGVVLDSGDGVSHAVPVYEGFAVPNSIRRIDVAGRDVTEQMQLLLRKNGYVLHTSAEKEVVRMIKEKVCYVSLDPKREEKEWINSYHKSESKTIEYVLPDGHKMKIGQERYRAPEILFDPEIIGMEYPGVHQIVQDAITRTDLDLRKALYLNIVLSGGTTLCKNFPDRLMREIKRLAVEDMKIRISAPAERKYTTWIGGGILAGLSTFRKVTILFSKICFSFPTISALTPDIVDVAPSYDLRIAIVGSGTIGLSFAALHLSHPSKRIQVIIYDPRPDIEEYVRTTLPEIAPLGELLESKQLLLSSTLSSALDSADIVQEQGPENVAFKQGLWIQIEKTAPSTALFWSSTSGIPASVQGLNMQEPSRLLVVHPFNPPHIMPVLEIVPPRNDAGDSDSIHPSKQYIDRTMEYWNTLHRSPVVLKEEVTGFVANRLSFALFREAIHLVNSGVVTAAEVDRIVEESMGPRWAVKGPFWSYHAGGGKEKGLKGFLEKIGDTVQACWDDAGTPSLGRDGNMSSSWEDALCGQVEDAYGMLEDKDLRDRDEKTRQSVQSFKESVAASTCTMADWYTEPTNGAGDSYDWGAPAPSQDFAPLKEQNDFADDTGDTDGPRDDTCRNCGQSGHFARECPEPRRGGGGGSGACFNCGEEGHNKADCPHPRVFKGTCRICNEEGHPAAECPQKPADVCKNCRKEGHKTSECKDNRQFDLNDIPDETPEQAWANLKKADAKRDLEDFRDVCPTSGSVELDVADNYHQAFKVYTKAEPTKTFVDIEKKLRAEEAGVYLIALEKQMENFKPFTLIDLQGRLNCTYVVKLFFSAEPRRANLKDRWPATPEENLERLADAGFEHDRMVPICSNCGELGHGSKGCQQERVVPERVEIKCVNCSEVGHRARDCTQERVNKFACRNCGGSGHKAADCTEPPSLANVECRRCNEKGHFAKDCPSAPKFVKTCRKCGAEDHMSRVCDQPQNMDLITCNNCDETGHYGRDCPKPRDWSRVKCTNCGEMGHSFRKCPEPAADEAGREEEMAGGEMPPIEASGGWATGEDTQGALGW</sequence>
<keyword evidence="13" id="KW-1185">Reference proteome</keyword>
<dbReference type="RefSeq" id="XP_020124161.1">
    <property type="nucleotide sequence ID" value="XM_020260418.1"/>
</dbReference>
<dbReference type="InterPro" id="IPR036291">
    <property type="entry name" value="NAD(P)-bd_dom_sf"/>
</dbReference>
<reference evidence="12 13" key="1">
    <citation type="submission" date="2015-06" db="EMBL/GenBank/DDBJ databases">
        <title>Talaromyces atroroseus IBT 11181 draft genome.</title>
        <authorList>
            <person name="Rasmussen K.B."/>
            <person name="Rasmussen S."/>
            <person name="Petersen B."/>
            <person name="Sicheritz-Ponten T."/>
            <person name="Mortensen U.H."/>
            <person name="Thrane U."/>
        </authorList>
    </citation>
    <scope>NUCLEOTIDE SEQUENCE [LARGE SCALE GENOMIC DNA]</scope>
    <source>
        <strain evidence="12 13">IBT 11181</strain>
    </source>
</reference>
<organism evidence="12 13">
    <name type="scientific">Talaromyces atroroseus</name>
    <dbReference type="NCBI Taxonomy" id="1441469"/>
    <lineage>
        <taxon>Eukaryota</taxon>
        <taxon>Fungi</taxon>
        <taxon>Dikarya</taxon>
        <taxon>Ascomycota</taxon>
        <taxon>Pezizomycotina</taxon>
        <taxon>Eurotiomycetes</taxon>
        <taxon>Eurotiomycetidae</taxon>
        <taxon>Eurotiales</taxon>
        <taxon>Trichocomaceae</taxon>
        <taxon>Talaromyces</taxon>
        <taxon>Talaromyces sect. Trachyspermi</taxon>
    </lineage>
</organism>
<feature type="domain" description="CCHC-type" evidence="11">
    <location>
        <begin position="1148"/>
        <end position="1164"/>
    </location>
</feature>
<dbReference type="InterPro" id="IPR020902">
    <property type="entry name" value="Actin/actin-like_CS"/>
</dbReference>
<dbReference type="SUPFAM" id="SSF53067">
    <property type="entry name" value="Actin-like ATPase domain"/>
    <property type="match status" value="2"/>
</dbReference>
<accession>A0A225ASU3</accession>
<evidence type="ECO:0000256" key="7">
    <source>
        <dbReference type="ARBA" id="ARBA00023212"/>
    </source>
</evidence>
<dbReference type="Proteomes" id="UP000214365">
    <property type="component" value="Unassembled WGS sequence"/>
</dbReference>
<dbReference type="Gene3D" id="4.10.60.10">
    <property type="entry name" value="Zinc finger, CCHC-type"/>
    <property type="match status" value="5"/>
</dbReference>
<evidence type="ECO:0000256" key="9">
    <source>
        <dbReference type="PROSITE-ProRule" id="PRU00047"/>
    </source>
</evidence>
<dbReference type="PROSITE" id="PS50158">
    <property type="entry name" value="ZF_CCHC"/>
    <property type="match status" value="9"/>
</dbReference>
<dbReference type="GO" id="GO:0003676">
    <property type="term" value="F:nucleic acid binding"/>
    <property type="evidence" value="ECO:0007669"/>
    <property type="project" value="InterPro"/>
</dbReference>
<dbReference type="CDD" id="cd10216">
    <property type="entry name" value="ASKHA_NBD_Arp1"/>
    <property type="match status" value="1"/>
</dbReference>
<evidence type="ECO:0000313" key="13">
    <source>
        <dbReference type="Proteomes" id="UP000214365"/>
    </source>
</evidence>
<dbReference type="AlphaFoldDB" id="A0A225ASU3"/>
<dbReference type="Gene3D" id="3.90.640.10">
    <property type="entry name" value="Actin, Chain A, domain 4"/>
    <property type="match status" value="1"/>
</dbReference>
<dbReference type="Pfam" id="PF00098">
    <property type="entry name" value="zf-CCHC"/>
    <property type="match status" value="8"/>
</dbReference>
<feature type="region of interest" description="Disordered" evidence="10">
    <location>
        <begin position="1163"/>
        <end position="1202"/>
    </location>
</feature>
<dbReference type="Pfam" id="PF02737">
    <property type="entry name" value="3HCDH_N"/>
    <property type="match status" value="1"/>
</dbReference>
<dbReference type="PRINTS" id="PR00190">
    <property type="entry name" value="ACTIN"/>
</dbReference>
<feature type="domain" description="CCHC-type" evidence="11">
    <location>
        <begin position="1004"/>
        <end position="1019"/>
    </location>
</feature>
<evidence type="ECO:0000256" key="5">
    <source>
        <dbReference type="ARBA" id="ARBA00022840"/>
    </source>
</evidence>
<feature type="domain" description="CCHC-type" evidence="11">
    <location>
        <begin position="765"/>
        <end position="780"/>
    </location>
</feature>
<feature type="domain" description="CCHC-type" evidence="11">
    <location>
        <begin position="1078"/>
        <end position="1093"/>
    </location>
</feature>
<evidence type="ECO:0000256" key="2">
    <source>
        <dbReference type="ARBA" id="ARBA00009463"/>
    </source>
</evidence>
<dbReference type="SMART" id="SM00343">
    <property type="entry name" value="ZnF_C2HC"/>
    <property type="match status" value="11"/>
</dbReference>
<dbReference type="Pfam" id="PF00022">
    <property type="entry name" value="Actin"/>
    <property type="match status" value="1"/>
</dbReference>
<dbReference type="PANTHER" id="PTHR11937">
    <property type="entry name" value="ACTIN"/>
    <property type="match status" value="1"/>
</dbReference>
<dbReference type="FunFam" id="3.30.420.40:FF:000018">
    <property type="entry name" value="Actin-like protein (Centractin)"/>
    <property type="match status" value="1"/>
</dbReference>
<gene>
    <name evidence="12" type="ORF">UA08_00595</name>
</gene>
<comment type="subcellular location">
    <subcellularLocation>
        <location evidence="1">Cytoplasm</location>
        <location evidence="1">Cytoskeleton</location>
    </subcellularLocation>
</comment>
<dbReference type="InterPro" id="IPR006180">
    <property type="entry name" value="3-OHacyl-CoA_DH_CS"/>
</dbReference>
<dbReference type="SUPFAM" id="SSF51735">
    <property type="entry name" value="NAD(P)-binding Rossmann-fold domains"/>
    <property type="match status" value="1"/>
</dbReference>
<dbReference type="InterPro" id="IPR006176">
    <property type="entry name" value="3-OHacyl-CoA_DH_NAD-bd"/>
</dbReference>
<evidence type="ECO:0000256" key="10">
    <source>
        <dbReference type="SAM" id="MobiDB-lite"/>
    </source>
</evidence>
<dbReference type="InterPro" id="IPR013328">
    <property type="entry name" value="6PGD_dom2"/>
</dbReference>
<keyword evidence="4" id="KW-0547">Nucleotide-binding</keyword>
<dbReference type="Gene3D" id="3.30.420.40">
    <property type="match status" value="2"/>
</dbReference>
<dbReference type="SMART" id="SM00268">
    <property type="entry name" value="ACTIN"/>
    <property type="match status" value="1"/>
</dbReference>
<feature type="region of interest" description="Disordered" evidence="10">
    <location>
        <begin position="726"/>
        <end position="761"/>
    </location>
</feature>
<dbReference type="InterPro" id="IPR006108">
    <property type="entry name" value="3HC_DH_C"/>
</dbReference>
<feature type="domain" description="CCHC-type" evidence="11">
    <location>
        <begin position="792"/>
        <end position="806"/>
    </location>
</feature>
<comment type="similarity">
    <text evidence="8">Belongs to the actin family. ARP1 subfamily.</text>
</comment>
<keyword evidence="9" id="KW-0863">Zinc-finger</keyword>
<keyword evidence="9" id="KW-0862">Zinc</keyword>
<dbReference type="InterPro" id="IPR036875">
    <property type="entry name" value="Znf_CCHC_sf"/>
</dbReference>
<evidence type="ECO:0000256" key="3">
    <source>
        <dbReference type="ARBA" id="ARBA00022490"/>
    </source>
</evidence>
<feature type="domain" description="CCHC-type" evidence="11">
    <location>
        <begin position="1054"/>
        <end position="1069"/>
    </location>
</feature>
<dbReference type="PROSITE" id="PS00067">
    <property type="entry name" value="3HCDH"/>
    <property type="match status" value="1"/>
</dbReference>
<keyword evidence="7" id="KW-0206">Cytoskeleton</keyword>
<protein>
    <recommendedName>
        <fullName evidence="11">CCHC-type domain-containing protein</fullName>
    </recommendedName>
</protein>
<name>A0A225ASU3_TALAT</name>
<proteinExistence type="inferred from homology"/>
<dbReference type="InterPro" id="IPR043129">
    <property type="entry name" value="ATPase_NBD"/>
</dbReference>
<evidence type="ECO:0000256" key="1">
    <source>
        <dbReference type="ARBA" id="ARBA00004245"/>
    </source>
</evidence>
<dbReference type="InterPro" id="IPR001878">
    <property type="entry name" value="Znf_CCHC"/>
</dbReference>
<evidence type="ECO:0000256" key="6">
    <source>
        <dbReference type="ARBA" id="ARBA00023002"/>
    </source>
</evidence>
<dbReference type="STRING" id="1441469.A0A225ASU3"/>
<dbReference type="FunFam" id="3.90.640.10:FF:000015">
    <property type="entry name" value="Actin-like protein"/>
    <property type="match status" value="1"/>
</dbReference>
<dbReference type="GO" id="GO:0005856">
    <property type="term" value="C:cytoskeleton"/>
    <property type="evidence" value="ECO:0007669"/>
    <property type="project" value="UniProtKB-SubCell"/>
</dbReference>
<dbReference type="GO" id="GO:0070403">
    <property type="term" value="F:NAD+ binding"/>
    <property type="evidence" value="ECO:0007669"/>
    <property type="project" value="InterPro"/>
</dbReference>
<evidence type="ECO:0000256" key="8">
    <source>
        <dbReference type="ARBA" id="ARBA00038483"/>
    </source>
</evidence>
<evidence type="ECO:0000313" key="12">
    <source>
        <dbReference type="EMBL" id="OKL64040.1"/>
    </source>
</evidence>
<dbReference type="GeneID" id="31000350"/>
<dbReference type="GO" id="GO:0016616">
    <property type="term" value="F:oxidoreductase activity, acting on the CH-OH group of donors, NAD or NADP as acceptor"/>
    <property type="evidence" value="ECO:0007669"/>
    <property type="project" value="InterPro"/>
</dbReference>
<keyword evidence="9" id="KW-0479">Metal-binding</keyword>
<dbReference type="GO" id="GO:0005524">
    <property type="term" value="F:ATP binding"/>
    <property type="evidence" value="ECO:0007669"/>
    <property type="project" value="UniProtKB-KW"/>
</dbReference>
<comment type="similarity">
    <text evidence="2">Belongs to the 3-hydroxyacyl-CoA dehydrogenase family.</text>
</comment>
<feature type="domain" description="CCHC-type" evidence="11">
    <location>
        <begin position="815"/>
        <end position="830"/>
    </location>
</feature>
<dbReference type="GO" id="GO:0006631">
    <property type="term" value="P:fatty acid metabolic process"/>
    <property type="evidence" value="ECO:0007669"/>
    <property type="project" value="InterPro"/>
</dbReference>
<dbReference type="PROSITE" id="PS01132">
    <property type="entry name" value="ACTINS_ACT_LIKE"/>
    <property type="match status" value="1"/>
</dbReference>
<dbReference type="Pfam" id="PF00725">
    <property type="entry name" value="3HCDH"/>
    <property type="match status" value="1"/>
</dbReference>
<keyword evidence="5" id="KW-0067">ATP-binding</keyword>
<dbReference type="InterPro" id="IPR008927">
    <property type="entry name" value="6-PGluconate_DH-like_C_sf"/>
</dbReference>
<dbReference type="Gene3D" id="1.10.1040.10">
    <property type="entry name" value="N-(1-d-carboxylethyl)-l-norvaline Dehydrogenase, domain 2"/>
    <property type="match status" value="1"/>
</dbReference>
<feature type="domain" description="CCHC-type" evidence="11">
    <location>
        <begin position="1030"/>
        <end position="1046"/>
    </location>
</feature>
<dbReference type="InterPro" id="IPR004000">
    <property type="entry name" value="Actin"/>
</dbReference>
<dbReference type="EMBL" id="LFMY01000001">
    <property type="protein sequence ID" value="OKL64040.1"/>
    <property type="molecule type" value="Genomic_DNA"/>
</dbReference>
<comment type="caution">
    <text evidence="12">The sequence shown here is derived from an EMBL/GenBank/DDBJ whole genome shotgun (WGS) entry which is preliminary data.</text>
</comment>
<dbReference type="OrthoDB" id="8026949at2759"/>
<keyword evidence="3" id="KW-0963">Cytoplasm</keyword>
<evidence type="ECO:0000256" key="4">
    <source>
        <dbReference type="ARBA" id="ARBA00022741"/>
    </source>
</evidence>
<evidence type="ECO:0000259" key="11">
    <source>
        <dbReference type="PROSITE" id="PS50158"/>
    </source>
</evidence>
<dbReference type="Gene3D" id="3.40.50.720">
    <property type="entry name" value="NAD(P)-binding Rossmann-like Domain"/>
    <property type="match status" value="1"/>
</dbReference>
<dbReference type="GO" id="GO:0008270">
    <property type="term" value="F:zinc ion binding"/>
    <property type="evidence" value="ECO:0007669"/>
    <property type="project" value="UniProtKB-KW"/>
</dbReference>
<keyword evidence="6" id="KW-0560">Oxidoreductase</keyword>
<dbReference type="SUPFAM" id="SSF57756">
    <property type="entry name" value="Retrovirus zinc finger-like domains"/>
    <property type="match status" value="5"/>
</dbReference>
<feature type="domain" description="CCHC-type" evidence="11">
    <location>
        <begin position="1125"/>
        <end position="1140"/>
    </location>
</feature>
<dbReference type="SUPFAM" id="SSF48179">
    <property type="entry name" value="6-phosphogluconate dehydrogenase C-terminal domain-like"/>
    <property type="match status" value="1"/>
</dbReference>